<dbReference type="STRING" id="2316362.A0A4Q2DFM9"/>
<name>A0A4Q2DFM9_9AGAR</name>
<sequence length="280" mass="31047">MRPRLTLQMVSDAIWTSIDNSDSRIRYDEDWYSDSSEASFWRVTSESRHSGRSLHWTNRTASLAFNFTGTGVKVHGGASSRSPNYWECFVDDKRLDFPTKTSRVEGNHNQLCHWMGAGAGAHVLTLKVTRLPPGQRLWVDRIQYLASSDPPAAGIESPNAMVVDDHLEAVLLLEPRHESSGEGVPPVLIVVGVLGGLAVVGTLVIFYWLRKRQKQREAALELKERGVLLGLRGMSFSDMDNHPATPSRPSAVHSITPLQADYQTPQLPPGLSLEESSPRP</sequence>
<evidence type="ECO:0000256" key="1">
    <source>
        <dbReference type="SAM" id="MobiDB-lite"/>
    </source>
</evidence>
<gene>
    <name evidence="3" type="ORF">EST38_g7950</name>
</gene>
<accession>A0A4Q2DFM9</accession>
<protein>
    <submittedName>
        <fullName evidence="3">Uncharacterized protein</fullName>
    </submittedName>
</protein>
<dbReference type="OrthoDB" id="3052647at2759"/>
<comment type="caution">
    <text evidence="3">The sequence shown here is derived from an EMBL/GenBank/DDBJ whole genome shotgun (WGS) entry which is preliminary data.</text>
</comment>
<reference evidence="3 4" key="1">
    <citation type="submission" date="2019-01" db="EMBL/GenBank/DDBJ databases">
        <title>Draft genome sequence of Psathyrella aberdarensis IHI B618.</title>
        <authorList>
            <person name="Buettner E."/>
            <person name="Kellner H."/>
        </authorList>
    </citation>
    <scope>NUCLEOTIDE SEQUENCE [LARGE SCALE GENOMIC DNA]</scope>
    <source>
        <strain evidence="3 4">IHI B618</strain>
    </source>
</reference>
<dbReference type="Gene3D" id="2.60.120.260">
    <property type="entry name" value="Galactose-binding domain-like"/>
    <property type="match status" value="1"/>
</dbReference>
<feature type="region of interest" description="Disordered" evidence="1">
    <location>
        <begin position="239"/>
        <end position="280"/>
    </location>
</feature>
<keyword evidence="2" id="KW-0472">Membrane</keyword>
<dbReference type="Proteomes" id="UP000290288">
    <property type="component" value="Unassembled WGS sequence"/>
</dbReference>
<evidence type="ECO:0000313" key="3">
    <source>
        <dbReference type="EMBL" id="RXW17902.1"/>
    </source>
</evidence>
<proteinExistence type="predicted"/>
<keyword evidence="2" id="KW-1133">Transmembrane helix</keyword>
<keyword evidence="2" id="KW-0812">Transmembrane</keyword>
<feature type="transmembrane region" description="Helical" evidence="2">
    <location>
        <begin position="187"/>
        <end position="209"/>
    </location>
</feature>
<dbReference type="AlphaFoldDB" id="A0A4Q2DFM9"/>
<organism evidence="3 4">
    <name type="scientific">Candolleomyces aberdarensis</name>
    <dbReference type="NCBI Taxonomy" id="2316362"/>
    <lineage>
        <taxon>Eukaryota</taxon>
        <taxon>Fungi</taxon>
        <taxon>Dikarya</taxon>
        <taxon>Basidiomycota</taxon>
        <taxon>Agaricomycotina</taxon>
        <taxon>Agaricomycetes</taxon>
        <taxon>Agaricomycetidae</taxon>
        <taxon>Agaricales</taxon>
        <taxon>Agaricineae</taxon>
        <taxon>Psathyrellaceae</taxon>
        <taxon>Candolleomyces</taxon>
    </lineage>
</organism>
<evidence type="ECO:0000313" key="4">
    <source>
        <dbReference type="Proteomes" id="UP000290288"/>
    </source>
</evidence>
<evidence type="ECO:0000256" key="2">
    <source>
        <dbReference type="SAM" id="Phobius"/>
    </source>
</evidence>
<keyword evidence="4" id="KW-1185">Reference proteome</keyword>
<dbReference type="EMBL" id="SDEE01000305">
    <property type="protein sequence ID" value="RXW17902.1"/>
    <property type="molecule type" value="Genomic_DNA"/>
</dbReference>